<evidence type="ECO:0000313" key="2">
    <source>
        <dbReference type="EMBL" id="CAG8639381.1"/>
    </source>
</evidence>
<protein>
    <submittedName>
        <fullName evidence="2">29074_t:CDS:1</fullName>
    </submittedName>
</protein>
<reference evidence="2 3" key="1">
    <citation type="submission" date="2021-06" db="EMBL/GenBank/DDBJ databases">
        <authorList>
            <person name="Kallberg Y."/>
            <person name="Tangrot J."/>
            <person name="Rosling A."/>
        </authorList>
    </citation>
    <scope>NUCLEOTIDE SEQUENCE [LARGE SCALE GENOMIC DNA]</scope>
    <source>
        <strain evidence="2 3">120-4 pot B 10/14</strain>
    </source>
</reference>
<dbReference type="PANTHER" id="PTHR15682">
    <property type="entry name" value="UNHEALTHY RIBOSOME BIOGENESIS PROTEIN 2 HOMOLOG"/>
    <property type="match status" value="1"/>
</dbReference>
<accession>A0ABN7UPK4</accession>
<proteinExistence type="predicted"/>
<gene>
    <name evidence="2" type="ORF">GMARGA_LOCUS8763</name>
</gene>
<name>A0ABN7UPK4_GIGMA</name>
<dbReference type="InterPro" id="IPR018849">
    <property type="entry name" value="Urb2/Npa2_C"/>
</dbReference>
<feature type="domain" description="Nucleolar 27S pre-rRNA processing Urb2/Npa2 C-terminal" evidence="1">
    <location>
        <begin position="1269"/>
        <end position="1381"/>
    </location>
</feature>
<dbReference type="Pfam" id="PF10441">
    <property type="entry name" value="Urb2"/>
    <property type="match status" value="1"/>
</dbReference>
<dbReference type="Proteomes" id="UP000789901">
    <property type="component" value="Unassembled WGS sequence"/>
</dbReference>
<sequence>MSTEFLNTSEAIFHVLKDTKVSYPEKIIVATRVWNSTDICFLNKVGFLSEWVCSTLIKSTGFPEARLGESPHLNLSYWKLFKEVLEKTSDSSISSPLYKLPLIPIFSSIVGYISSLEPINNYDADDLIEHLLETVDACFHKLTMEKSTIFRPSIDQIVTLTLNACNFIIVMNTFYDNCVINVEYRQSSVVVLRFELFSKIVSFLKYNLAYNVLNGKLFDKLLHVRSFVFHLKSSEQQESNRYVIFSKIIETIDGIFRHGLFQQDHIIEYVATESNQDISDNKNDGRGLINHHDRLFDKCREIINSKDDKKQSQLNVLEIIPYWYGFFVEELRKNLEYMRSIAPGESVKTTIDKRRTLEFNFFSEFWALISEALSNLKDPNHLKIVFSIHIDLLSKVSQYNVYQIKGDEISLRQLEFLQKQLHNESLKSCLALGKTLLGTYSKSHEMDFYIKNFLSALNDISDDANMILKNPLFSKEYLDEFANKITNYVTMAQACELVNLFIAELSSFFCQEIDTKTQKRRKLEGKVVNPCLSRANQIEPRIIFIVKFLRALKITSTSRNEIGKAFRSLFDLFVFPILSTKPNDRDECDNDIMIYAALSLHHCLVDISPLYWEKAVTSEFISVLDNISSIDPKVNLFLNKVRLQYVYRSMTTNKIQPTTHNETENNVDIIHQYITTVLSTLDYPENVEISWTGYLVDLTKENFAISNSMLIIREWLDVVVNNCQKQELESIMKFIIRGFVTYSMGMGINNEEIYMENICIQVLHSAEFFELQPLRDIFLKVYLEELSSVFKNIRDINMIESDHDGKEIDIIIEIISRWHQQASLVLLDSILPCFSLPLNKQPWSTNFLTDETTQKIHHFVMLLHLFSPEYFDRWEVNCLSALVLLIDKVILMPQIQQSNISINHLKSIIDESQPKSISGIDIVPKQFISLVQITNETIIIISSHMFARYRENENFKIVDHLKIIISAYSVYLDHSFDQTNLVFDLVISNIWKFVSDFLKFGVEFFESRRFIHGVHDQEINETFGTLQQKVEKNSLKLITFYLEESLQQLQRDNNLKGIQVVLRRITYLEEVLKAYLMSLKYYNLNFIQQQNTDTQDVQSQHLNELNSSFGKFISKLPIEKYEEFSSNIINKLEEFPFTIQKSNTNKDLKILIHFVDIFLRSSTHEQLCCLQKKLPNILARLCNLGGIIDQLQNAIFILNILSFLISRKAFSFRSIDIGLILSTVISLTSSKTSLESDEKGYQNFFEEDKKQKSESQNRRYVTIWDIRLKNPLPISSANSFTRLLTMISQRDSLNKSHKKKAISTRPFIKHVPCLIAEYLKLQTEGFLEPVIKESLRPGVYALLDLCDKHERDMIMVTLDQAGKSLFKTLWTEYNKDWKYVGRG</sequence>
<dbReference type="EMBL" id="CAJVQB010004560">
    <property type="protein sequence ID" value="CAG8639381.1"/>
    <property type="molecule type" value="Genomic_DNA"/>
</dbReference>
<dbReference type="InterPro" id="IPR052609">
    <property type="entry name" value="Ribosome_Biogenesis_Reg"/>
</dbReference>
<evidence type="ECO:0000313" key="3">
    <source>
        <dbReference type="Proteomes" id="UP000789901"/>
    </source>
</evidence>
<comment type="caution">
    <text evidence="2">The sequence shown here is derived from an EMBL/GenBank/DDBJ whole genome shotgun (WGS) entry which is preliminary data.</text>
</comment>
<organism evidence="2 3">
    <name type="scientific">Gigaspora margarita</name>
    <dbReference type="NCBI Taxonomy" id="4874"/>
    <lineage>
        <taxon>Eukaryota</taxon>
        <taxon>Fungi</taxon>
        <taxon>Fungi incertae sedis</taxon>
        <taxon>Mucoromycota</taxon>
        <taxon>Glomeromycotina</taxon>
        <taxon>Glomeromycetes</taxon>
        <taxon>Diversisporales</taxon>
        <taxon>Gigasporaceae</taxon>
        <taxon>Gigaspora</taxon>
    </lineage>
</organism>
<dbReference type="PANTHER" id="PTHR15682:SF2">
    <property type="entry name" value="UNHEALTHY RIBOSOME BIOGENESIS PROTEIN 2 HOMOLOG"/>
    <property type="match status" value="1"/>
</dbReference>
<evidence type="ECO:0000259" key="1">
    <source>
        <dbReference type="Pfam" id="PF10441"/>
    </source>
</evidence>
<keyword evidence="3" id="KW-1185">Reference proteome</keyword>